<reference evidence="3" key="1">
    <citation type="submission" date="2021-06" db="EMBL/GenBank/DDBJ databases">
        <authorList>
            <person name="Kallberg Y."/>
            <person name="Tangrot J."/>
            <person name="Rosling A."/>
        </authorList>
    </citation>
    <scope>NUCLEOTIDE SEQUENCE</scope>
    <source>
        <strain evidence="3">MA453B</strain>
    </source>
</reference>
<evidence type="ECO:0000256" key="2">
    <source>
        <dbReference type="SAM" id="SignalP"/>
    </source>
</evidence>
<gene>
    <name evidence="3" type="ORF">DERYTH_LOCUS6410</name>
</gene>
<accession>A0A9N9BRK4</accession>
<feature type="signal peptide" evidence="2">
    <location>
        <begin position="1"/>
        <end position="16"/>
    </location>
</feature>
<dbReference type="AlphaFoldDB" id="A0A9N9BRK4"/>
<organism evidence="3 4">
    <name type="scientific">Dentiscutata erythropus</name>
    <dbReference type="NCBI Taxonomy" id="1348616"/>
    <lineage>
        <taxon>Eukaryota</taxon>
        <taxon>Fungi</taxon>
        <taxon>Fungi incertae sedis</taxon>
        <taxon>Mucoromycota</taxon>
        <taxon>Glomeromycotina</taxon>
        <taxon>Glomeromycetes</taxon>
        <taxon>Diversisporales</taxon>
        <taxon>Gigasporaceae</taxon>
        <taxon>Dentiscutata</taxon>
    </lineage>
</organism>
<sequence length="115" mass="13362">MLVLALIFLVVWVITSNKYGVDEKGYLFTFGVFALISFHLPNFLQTLFIVLNWPINFYFIKLWVFILILSLTRTISYFDVKEVPTDILVTLTAATQWAIHELIARSSTQINEQDE</sequence>
<protein>
    <submittedName>
        <fullName evidence="3">19348_t:CDS:1</fullName>
    </submittedName>
</protein>
<feature type="transmembrane region" description="Helical" evidence="1">
    <location>
        <begin position="58"/>
        <end position="78"/>
    </location>
</feature>
<comment type="caution">
    <text evidence="3">The sequence shown here is derived from an EMBL/GenBank/DDBJ whole genome shotgun (WGS) entry which is preliminary data.</text>
</comment>
<keyword evidence="2" id="KW-0732">Signal</keyword>
<keyword evidence="1" id="KW-0472">Membrane</keyword>
<dbReference type="OrthoDB" id="2441804at2759"/>
<keyword evidence="1" id="KW-1133">Transmembrane helix</keyword>
<dbReference type="EMBL" id="CAJVPY010002901">
    <property type="protein sequence ID" value="CAG8575274.1"/>
    <property type="molecule type" value="Genomic_DNA"/>
</dbReference>
<name>A0A9N9BRK4_9GLOM</name>
<proteinExistence type="predicted"/>
<feature type="transmembrane region" description="Helical" evidence="1">
    <location>
        <begin position="26"/>
        <end position="51"/>
    </location>
</feature>
<keyword evidence="1" id="KW-0812">Transmembrane</keyword>
<evidence type="ECO:0000256" key="1">
    <source>
        <dbReference type="SAM" id="Phobius"/>
    </source>
</evidence>
<feature type="chain" id="PRO_5040463810" evidence="2">
    <location>
        <begin position="17"/>
        <end position="115"/>
    </location>
</feature>
<evidence type="ECO:0000313" key="4">
    <source>
        <dbReference type="Proteomes" id="UP000789405"/>
    </source>
</evidence>
<dbReference type="Proteomes" id="UP000789405">
    <property type="component" value="Unassembled WGS sequence"/>
</dbReference>
<evidence type="ECO:0000313" key="3">
    <source>
        <dbReference type="EMBL" id="CAG8575274.1"/>
    </source>
</evidence>
<keyword evidence="4" id="KW-1185">Reference proteome</keyword>